<evidence type="ECO:0000256" key="10">
    <source>
        <dbReference type="ARBA" id="ARBA00022989"/>
    </source>
</evidence>
<accession>A0A9W8GVW2</accession>
<dbReference type="GO" id="GO:0045943">
    <property type="term" value="P:positive regulation of transcription by RNA polymerase I"/>
    <property type="evidence" value="ECO:0007669"/>
    <property type="project" value="TreeGrafter"/>
</dbReference>
<comment type="caution">
    <text evidence="17">The sequence shown here is derived from an EMBL/GenBank/DDBJ whole genome shotgun (WGS) entry which is preliminary data.</text>
</comment>
<feature type="domain" description="BP28 C-terminal" evidence="16">
    <location>
        <begin position="1840"/>
        <end position="2008"/>
    </location>
</feature>
<dbReference type="GO" id="GO:0000462">
    <property type="term" value="P:maturation of SSU-rRNA from tricistronic rRNA transcript (SSU-rRNA, 5.8S rRNA, LSU-rRNA)"/>
    <property type="evidence" value="ECO:0007669"/>
    <property type="project" value="TreeGrafter"/>
</dbReference>
<dbReference type="PANTHER" id="PTHR13457">
    <property type="entry name" value="BAP28"/>
    <property type="match status" value="1"/>
</dbReference>
<sequence>MASSLASQLYKMRTLDRAMGNERAHNVKASFLFDGRQAADLDTQTIFDIGRDGLYELRQINQRFDVYAETLFSESIKDMDRVLQTKEENAKLDESIRSFLFQLAPHFLTKPAGKTIEWLVRRFRIHEFNARDVLAAIMPYHETKAFLTMLTIITFETADMDLFGFLVAQRKSRRLLDRQTLMAQCLRDRSLMAFVCQAVFRACRQGLDYPGLHSFYAMVMSQYIGQLSTIDNSAIQFIVPFVLDGLNFSSKDAQAAAYMVLGSLATRVTLTEEALDKVLCAVAQRPADVRTMAMCLVQVLQTQADAFNSRLPARFLGILASHSKLPRVLCQLAESFNVEMFMRPLLSSLAHYAFTNAELSQFLAALVAVLPVSYAPTLCERIVAEYVAHGLENKGPAEIVDIVQLRYGQQMEDAIGAAAGSSEMGDREAVHKLLYELKARGSGNKSGVVLIKETATTLYLSINHADAGIRLVAAKALKAIVTGERTDVELVREETSSLIVDRLAQDDSESVLEVILSLPLATLVDAQELVPALVSVIEDERVPIGKLCSKVVRNLLAIDDLQVYGQVASALFPYLLKCSATEAVTKAVYKHLPGSAFGRQKSGWLACLASAELDSGLAAGKFNKSVARVLATELAAKWDSLADAQTGVWVAQLGSGNSLARITAIVVGAHAEALLAKAKDVDRCVAAASLVVGSALSVLLEADSSAVVSEDVLLASVDGSGWTSLLGSLASVQRDAVAKVAGGALSATLSVLSSVVRLTPNQWFSGSAGEGCAESQYRSLLRTTFGGIVSRAGKLSNSDGVLIGRVLGLGMGDEWAQFLASTWTAESSSALVKSRSLISFQALLRHKTAGSSAEKIDYQTVLPSVIVALGDEDARVRGAAVACVKTLHSLYPAVAVEKKQSSSRKSLAAGEQTIYRYDVFYGATSDRLQYLPTAIVAKFVAMLASRVDSMASDAWAVRNELDLILNRGVCSGSGKEDAQLKLNSQGRSSVVAFLLSHVVATDMVATGFQTRLLQALELVTSPAPVLAQLYPLIASHYDELKRTVGIPQEGGSEDVLVRALFRACFCEANAPQLGELGCWQAFMGFVAGLDSAPAEWTSEARATAYVQQVALERLMTGLVAAMGAAAVTDVTTCLFRVAVRGTAYLAPADVRQVALRDVYAAVSLDAVAAADELSEIAAKLTLDDSDAARAGKRARAQAPAEASVLPELGTLLEYMQCSPALAHSAALVPALFALLNVFVSDVGSSAEYAKQLVLGMLTRICDEANAAGVVISESFMRVDVIVQVIRTSARPQTHNQTLLLLAGVAAMHPRVVLHNVMAIFTFMGANAVRQDDDYSFHVIQQTLERVVPPVVRDGGAENAGPVLRVFVDALSHIPRHRRMALFSTLVRTMGADVYGPAVVSLLLEKNVRRMLGRTPEDAGKERDDIVSFALSLTHELLPAQQIGSAEAVVRDLLLLPSGDEDAAAAAVGHELFVDVAHMGSRQLRAYRLVALDFAHQLLTSRQFRAQFDRVRATPEINARLSSATSTLLQVITRLNAAVVVERAAEKQALQLAYAVLDDLNALMERRAFVSTVVSLLEQSDLKIRRKVMALANAKLTEFNVRLVQSDSSDIDEMLAMLPPIAAIAEQASVSAGAEEVACKQAALLCVATAAKKFAVLRPTLFTGVVKAVSAAESLGSGCAAVASAALVALAVLCNELGSRLIPSLPQYLPQVLKHLHGVVGRYAEASADDLTLMVAALSAMLAIVENMSAFLAPTLAPLFSCLLNPAIRSAPRGDGDVAALREQASGLIDDVLAAVAKCIPPRQLLPAQFAFYQKEASRQGAAVIVPFVAFVGRTAASLQRNQLLQFYKPLFKFFLAAFDIARNPALPLSEVEVIEQATLDAFMRFVVKLNENLFKPLFLSFLEWATADVAPLSGPADEARLQSAAETRLRVFYRALNVLFDKLKSILTPYYAHVLDTTVEVLNRFAVARASIELQEEADRKVIPAPSALWHAVVESIYQSALHDTTDFWKEDTFKRVFRPLANQLPNTKAVGVSAEQAHALYIERVRKCLAPAASQLAAAAGNDALWKMINQEVMLKSRSDVPAVRVASLLVLQAFYAKLGEEFLILLPETIPYLAELLEDDNGLVERATQETVKVIESHLGELGVWEKAFLRDEEWRKEELREVVFWLIAAFSLVLGLFYGVAGFRGLPCFVSFFIGVVALPSIYWTNFLGVDDADFGGKMEILGDSVGTGAAMFVLAWVGTFTIFSA</sequence>
<evidence type="ECO:0000259" key="16">
    <source>
        <dbReference type="SMART" id="SM01036"/>
    </source>
</evidence>
<evidence type="ECO:0000256" key="5">
    <source>
        <dbReference type="ARBA" id="ARBA00015399"/>
    </source>
</evidence>
<feature type="transmembrane region" description="Helical" evidence="15">
    <location>
        <begin position="2191"/>
        <end position="2208"/>
    </location>
</feature>
<dbReference type="Pfam" id="PF07019">
    <property type="entry name" value="EMC6"/>
    <property type="match status" value="1"/>
</dbReference>
<feature type="transmembrane region" description="Helical" evidence="15">
    <location>
        <begin position="2165"/>
        <end position="2184"/>
    </location>
</feature>
<dbReference type="GO" id="GO:0032040">
    <property type="term" value="C:small-subunit processome"/>
    <property type="evidence" value="ECO:0007669"/>
    <property type="project" value="TreeGrafter"/>
</dbReference>
<evidence type="ECO:0000256" key="8">
    <source>
        <dbReference type="ARBA" id="ARBA00022692"/>
    </source>
</evidence>
<evidence type="ECO:0000256" key="6">
    <source>
        <dbReference type="ARBA" id="ARBA00022517"/>
    </source>
</evidence>
<proteinExistence type="inferred from homology"/>
<keyword evidence="12 15" id="KW-0539">Nucleus</keyword>
<comment type="subcellular location">
    <subcellularLocation>
        <location evidence="1">Endoplasmic reticulum membrane</location>
        <topology evidence="1">Multi-pass membrane protein</topology>
    </subcellularLocation>
    <subcellularLocation>
        <location evidence="2 15">Nucleus</location>
        <location evidence="2 15">Nucleolus</location>
    </subcellularLocation>
</comment>
<keyword evidence="8 15" id="KW-0812">Transmembrane</keyword>
<dbReference type="SUPFAM" id="SSF48371">
    <property type="entry name" value="ARM repeat"/>
    <property type="match status" value="2"/>
</dbReference>
<evidence type="ECO:0000313" key="18">
    <source>
        <dbReference type="Proteomes" id="UP001140011"/>
    </source>
</evidence>
<evidence type="ECO:0000256" key="7">
    <source>
        <dbReference type="ARBA" id="ARBA00022552"/>
    </source>
</evidence>
<keyword evidence="9" id="KW-0256">Endoplasmic reticulum</keyword>
<keyword evidence="11 15" id="KW-0472">Membrane</keyword>
<dbReference type="InterPro" id="IPR022125">
    <property type="entry name" value="U3snoRNP10_N"/>
</dbReference>
<dbReference type="Gene3D" id="1.25.10.10">
    <property type="entry name" value="Leucine-rich Repeat Variant"/>
    <property type="match status" value="2"/>
</dbReference>
<evidence type="ECO:0000256" key="4">
    <source>
        <dbReference type="ARBA" id="ARBA00010559"/>
    </source>
</evidence>
<name>A0A9W8GVW2_9FUNG</name>
<evidence type="ECO:0000256" key="13">
    <source>
        <dbReference type="ARBA" id="ARBA00023274"/>
    </source>
</evidence>
<dbReference type="InterPro" id="IPR012954">
    <property type="entry name" value="BP28_C_dom"/>
</dbReference>
<dbReference type="InterPro" id="IPR021133">
    <property type="entry name" value="HEAT_type_2"/>
</dbReference>
<evidence type="ECO:0000313" key="17">
    <source>
        <dbReference type="EMBL" id="KAJ2753275.1"/>
    </source>
</evidence>
<dbReference type="InterPro" id="IPR056473">
    <property type="entry name" value="HEAT_Utp10/HEAT1"/>
</dbReference>
<comment type="subunit">
    <text evidence="15">Component of the ribosomal small subunit (SSU) processome.</text>
</comment>
<evidence type="ECO:0000256" key="14">
    <source>
        <dbReference type="PROSITE-ProRule" id="PRU00103"/>
    </source>
</evidence>
<comment type="similarity">
    <text evidence="3">Belongs to the EMC6 family.</text>
</comment>
<evidence type="ECO:0000256" key="15">
    <source>
        <dbReference type="RuleBase" id="RU367065"/>
    </source>
</evidence>
<dbReference type="GO" id="GO:0034455">
    <property type="term" value="C:t-UTP complex"/>
    <property type="evidence" value="ECO:0007669"/>
    <property type="project" value="TreeGrafter"/>
</dbReference>
<organism evidence="17 18">
    <name type="scientific">Coemansia pectinata</name>
    <dbReference type="NCBI Taxonomy" id="1052879"/>
    <lineage>
        <taxon>Eukaryota</taxon>
        <taxon>Fungi</taxon>
        <taxon>Fungi incertae sedis</taxon>
        <taxon>Zoopagomycota</taxon>
        <taxon>Kickxellomycotina</taxon>
        <taxon>Kickxellomycetes</taxon>
        <taxon>Kickxellales</taxon>
        <taxon>Kickxellaceae</taxon>
        <taxon>Coemansia</taxon>
    </lineage>
</organism>
<evidence type="ECO:0000256" key="11">
    <source>
        <dbReference type="ARBA" id="ARBA00023136"/>
    </source>
</evidence>
<evidence type="ECO:0000256" key="1">
    <source>
        <dbReference type="ARBA" id="ARBA00004477"/>
    </source>
</evidence>
<dbReference type="PROSITE" id="PS50077">
    <property type="entry name" value="HEAT_REPEAT"/>
    <property type="match status" value="1"/>
</dbReference>
<dbReference type="EMBL" id="JANBUH010000205">
    <property type="protein sequence ID" value="KAJ2753275.1"/>
    <property type="molecule type" value="Genomic_DNA"/>
</dbReference>
<dbReference type="InterPro" id="IPR040191">
    <property type="entry name" value="UTP10"/>
</dbReference>
<evidence type="ECO:0000256" key="12">
    <source>
        <dbReference type="ARBA" id="ARBA00023242"/>
    </source>
</evidence>
<dbReference type="Proteomes" id="UP001140011">
    <property type="component" value="Unassembled WGS sequence"/>
</dbReference>
<feature type="repeat" description="HEAT" evidence="14">
    <location>
        <begin position="861"/>
        <end position="899"/>
    </location>
</feature>
<comment type="function">
    <text evidence="15">Involved in nucleolar processing of pre-18S ribosomal RNA.</text>
</comment>
<reference evidence="17" key="1">
    <citation type="submission" date="2022-07" db="EMBL/GenBank/DDBJ databases">
        <title>Phylogenomic reconstructions and comparative analyses of Kickxellomycotina fungi.</title>
        <authorList>
            <person name="Reynolds N.K."/>
            <person name="Stajich J.E."/>
            <person name="Barry K."/>
            <person name="Grigoriev I.V."/>
            <person name="Crous P."/>
            <person name="Smith M.E."/>
        </authorList>
    </citation>
    <scope>NUCLEOTIDE SEQUENCE</scope>
    <source>
        <strain evidence="17">BCRC 34297</strain>
    </source>
</reference>
<dbReference type="SMART" id="SM01036">
    <property type="entry name" value="BP28CT"/>
    <property type="match status" value="1"/>
</dbReference>
<dbReference type="GO" id="GO:0030515">
    <property type="term" value="F:snoRNA binding"/>
    <property type="evidence" value="ECO:0007669"/>
    <property type="project" value="TreeGrafter"/>
</dbReference>
<dbReference type="Pfam" id="PF12397">
    <property type="entry name" value="U3snoRNP10"/>
    <property type="match status" value="1"/>
</dbReference>
<dbReference type="InterPro" id="IPR029008">
    <property type="entry name" value="EMC6-like"/>
</dbReference>
<evidence type="ECO:0000256" key="3">
    <source>
        <dbReference type="ARBA" id="ARBA00009436"/>
    </source>
</evidence>
<dbReference type="Pfam" id="PF23243">
    <property type="entry name" value="HEAT_HEATR1"/>
    <property type="match status" value="1"/>
</dbReference>
<protein>
    <recommendedName>
        <fullName evidence="5 15">U3 small nucleolar RNA-associated protein 10</fullName>
    </recommendedName>
</protein>
<dbReference type="InterPro" id="IPR016024">
    <property type="entry name" value="ARM-type_fold"/>
</dbReference>
<keyword evidence="10 15" id="KW-1133">Transmembrane helix</keyword>
<evidence type="ECO:0000256" key="9">
    <source>
        <dbReference type="ARBA" id="ARBA00022824"/>
    </source>
</evidence>
<keyword evidence="6 15" id="KW-0690">Ribosome biogenesis</keyword>
<keyword evidence="18" id="KW-1185">Reference proteome</keyword>
<keyword evidence="13 15" id="KW-0687">Ribonucleoprotein</keyword>
<dbReference type="OrthoDB" id="31183at2759"/>
<dbReference type="GO" id="GO:0005789">
    <property type="term" value="C:endoplasmic reticulum membrane"/>
    <property type="evidence" value="ECO:0007669"/>
    <property type="project" value="UniProtKB-SubCell"/>
</dbReference>
<feature type="transmembrane region" description="Helical" evidence="15">
    <location>
        <begin position="2228"/>
        <end position="2247"/>
    </location>
</feature>
<dbReference type="InterPro" id="IPR011989">
    <property type="entry name" value="ARM-like"/>
</dbReference>
<dbReference type="PANTHER" id="PTHR13457:SF1">
    <property type="entry name" value="HEAT REPEAT-CONTAINING PROTEIN 1"/>
    <property type="match status" value="1"/>
</dbReference>
<gene>
    <name evidence="17" type="primary">UTP10</name>
    <name evidence="17" type="ORF">GGI19_003248</name>
</gene>
<comment type="similarity">
    <text evidence="4 15">Belongs to the HEATR1/UTP10 family.</text>
</comment>
<dbReference type="GO" id="GO:0030686">
    <property type="term" value="C:90S preribosome"/>
    <property type="evidence" value="ECO:0007669"/>
    <property type="project" value="TreeGrafter"/>
</dbReference>
<dbReference type="Pfam" id="PF08146">
    <property type="entry name" value="BP28CT"/>
    <property type="match status" value="1"/>
</dbReference>
<keyword evidence="7 15" id="KW-0698">rRNA processing</keyword>
<evidence type="ECO:0000256" key="2">
    <source>
        <dbReference type="ARBA" id="ARBA00004604"/>
    </source>
</evidence>